<dbReference type="GO" id="GO:0005524">
    <property type="term" value="F:ATP binding"/>
    <property type="evidence" value="ECO:0007669"/>
    <property type="project" value="UniProtKB-UniRule"/>
</dbReference>
<dbReference type="PROSITE" id="PS50011">
    <property type="entry name" value="PROTEIN_KINASE_DOM"/>
    <property type="match status" value="1"/>
</dbReference>
<keyword evidence="6" id="KW-0418">Kinase</keyword>
<dbReference type="Proteomes" id="UP000256970">
    <property type="component" value="Unassembled WGS sequence"/>
</dbReference>
<dbReference type="InterPro" id="IPR011009">
    <property type="entry name" value="Kinase-like_dom_sf"/>
</dbReference>
<evidence type="ECO:0000256" key="3">
    <source>
        <dbReference type="ARBA" id="ARBA00022527"/>
    </source>
</evidence>
<evidence type="ECO:0000256" key="5">
    <source>
        <dbReference type="ARBA" id="ARBA00022741"/>
    </source>
</evidence>
<dbReference type="GO" id="GO:0004674">
    <property type="term" value="F:protein serine/threonine kinase activity"/>
    <property type="evidence" value="ECO:0007669"/>
    <property type="project" value="UniProtKB-KW"/>
</dbReference>
<evidence type="ECO:0000256" key="2">
    <source>
        <dbReference type="ARBA" id="ARBA00012513"/>
    </source>
</evidence>
<dbReference type="InterPro" id="IPR051681">
    <property type="entry name" value="Ser/Thr_Kinases-Pseudokinases"/>
</dbReference>
<dbReference type="Pfam" id="PF07714">
    <property type="entry name" value="PK_Tyr_Ser-Thr"/>
    <property type="match status" value="1"/>
</dbReference>
<dbReference type="EC" id="2.7.11.1" evidence="2"/>
<feature type="region of interest" description="Disordered" evidence="11">
    <location>
        <begin position="510"/>
        <end position="562"/>
    </location>
</feature>
<dbReference type="InterPro" id="IPR017441">
    <property type="entry name" value="Protein_kinase_ATP_BS"/>
</dbReference>
<evidence type="ECO:0000256" key="7">
    <source>
        <dbReference type="ARBA" id="ARBA00022840"/>
    </source>
</evidence>
<dbReference type="InterPro" id="IPR000719">
    <property type="entry name" value="Prot_kinase_dom"/>
</dbReference>
<feature type="domain" description="Protein kinase" evidence="12">
    <location>
        <begin position="580"/>
        <end position="691"/>
    </location>
</feature>
<feature type="binding site" evidence="10">
    <location>
        <position position="607"/>
    </location>
    <ligand>
        <name>ATP</name>
        <dbReference type="ChEBI" id="CHEBI:30616"/>
    </ligand>
</feature>
<feature type="region of interest" description="Disordered" evidence="11">
    <location>
        <begin position="1"/>
        <end position="47"/>
    </location>
</feature>
<feature type="compositionally biased region" description="Basic residues" evidence="11">
    <location>
        <begin position="545"/>
        <end position="556"/>
    </location>
</feature>
<dbReference type="InterPro" id="IPR001245">
    <property type="entry name" value="Ser-Thr/Tyr_kinase_cat_dom"/>
</dbReference>
<evidence type="ECO:0000256" key="10">
    <source>
        <dbReference type="PROSITE-ProRule" id="PRU10141"/>
    </source>
</evidence>
<evidence type="ECO:0000256" key="4">
    <source>
        <dbReference type="ARBA" id="ARBA00022679"/>
    </source>
</evidence>
<keyword evidence="5 10" id="KW-0547">Nucleotide-binding</keyword>
<comment type="catalytic activity">
    <reaction evidence="9">
        <text>L-seryl-[protein] + ATP = O-phospho-L-seryl-[protein] + ADP + H(+)</text>
        <dbReference type="Rhea" id="RHEA:17989"/>
        <dbReference type="Rhea" id="RHEA-COMP:9863"/>
        <dbReference type="Rhea" id="RHEA-COMP:11604"/>
        <dbReference type="ChEBI" id="CHEBI:15378"/>
        <dbReference type="ChEBI" id="CHEBI:29999"/>
        <dbReference type="ChEBI" id="CHEBI:30616"/>
        <dbReference type="ChEBI" id="CHEBI:83421"/>
        <dbReference type="ChEBI" id="CHEBI:456216"/>
        <dbReference type="EC" id="2.7.11.1"/>
    </reaction>
</comment>
<sequence length="691" mass="74227">MGIFDKLKKKKKDKADGNPTSTKPKKDKQQQQDSEDFSGSEYTDDDDERVHSFEIGQEDYLVQVALATSAQDYQHQAENGTVAAAAPGASEVSWKYWRDERLDYSDVVADGFHEPLGDFPEVVDKGGFPTLAQLRHVTPFEADAREVIVVNRITDPQLQQAEGEAVAAVAAAAQYGDVQKVQALAAFVAVRLGGPCSDDAALAQRYAAATAPLKEQAKSLILPMGQLLQLRIGAGRHRALLFKALADSMGLPSSIAKGLAHVGSESSAAVCVKVAGSPHHLDLVVAPGLLTPLRAGLPTIPPVNLHSFGAGSSAAAAAQQPMYSSGYGAGPSSNAAAAAAGNSSGYPRHTAAAGGGVLRHAASQPPPTSAAGGGSSPFQPAARSSSGPGGGPRSSMPDMISLHDESAEYSYGQASSMLSQASGLSQQSGMLSQVSNITDDELTPAAASSHQQQLHQQHLRQQQQLQQQQQQLQQQQQQRRGTLPDLFSSLSVADGSGGLQPAPGAHYAYLQQHHQQQPSPQPSLQQQQQQRQHHHQQQQQQQQHYVHRQQQQHHHQQPAPHPALSLVAAHAAWEIDPSEISLGQRIGIGSYGEVYKAMWRGTEVAVKRFLEQNLSPQLVQDFKDEVDIMARLRHPNVVLFMGAVMQAHQLAIVTQFIPRGSLFRLLHRSKADLDPRRRLQMALDIARGAEG</sequence>
<keyword evidence="14" id="KW-1185">Reference proteome</keyword>
<gene>
    <name evidence="13" type="ORF">BQ4739_LOCUS17372</name>
</gene>
<dbReference type="STRING" id="3088.A0A383WHV6"/>
<evidence type="ECO:0000256" key="9">
    <source>
        <dbReference type="ARBA" id="ARBA00048679"/>
    </source>
</evidence>
<dbReference type="PANTHER" id="PTHR44329:SF298">
    <property type="entry name" value="MIXED LINEAGE KINASE DOMAIN-LIKE PROTEIN"/>
    <property type="match status" value="1"/>
</dbReference>
<proteinExistence type="inferred from homology"/>
<evidence type="ECO:0000256" key="11">
    <source>
        <dbReference type="SAM" id="MobiDB-lite"/>
    </source>
</evidence>
<dbReference type="Pfam" id="PF14381">
    <property type="entry name" value="EDR1_CTR1_ARMC3_pept"/>
    <property type="match status" value="1"/>
</dbReference>
<dbReference type="EMBL" id="FNXT01001271">
    <property type="protein sequence ID" value="SZX77011.1"/>
    <property type="molecule type" value="Genomic_DNA"/>
</dbReference>
<dbReference type="Gene3D" id="3.30.200.20">
    <property type="entry name" value="Phosphorylase Kinase, domain 1"/>
    <property type="match status" value="1"/>
</dbReference>
<dbReference type="SMART" id="SM00219">
    <property type="entry name" value="TyrKc"/>
    <property type="match status" value="1"/>
</dbReference>
<reference evidence="13 14" key="1">
    <citation type="submission" date="2016-10" db="EMBL/GenBank/DDBJ databases">
        <authorList>
            <person name="Cai Z."/>
        </authorList>
    </citation>
    <scope>NUCLEOTIDE SEQUENCE [LARGE SCALE GENOMIC DNA]</scope>
</reference>
<keyword evidence="7 10" id="KW-0067">ATP-binding</keyword>
<dbReference type="InterPro" id="IPR020635">
    <property type="entry name" value="Tyr_kinase_cat_dom"/>
</dbReference>
<feature type="compositionally biased region" description="Low complexity" evidence="11">
    <location>
        <begin position="450"/>
        <end position="480"/>
    </location>
</feature>
<feature type="region of interest" description="Disordered" evidence="11">
    <location>
        <begin position="358"/>
        <end position="399"/>
    </location>
</feature>
<name>A0A383WHV6_TETOB</name>
<evidence type="ECO:0000256" key="1">
    <source>
        <dbReference type="ARBA" id="ARBA00010507"/>
    </source>
</evidence>
<dbReference type="GO" id="GO:0004713">
    <property type="term" value="F:protein tyrosine kinase activity"/>
    <property type="evidence" value="ECO:0007669"/>
    <property type="project" value="InterPro"/>
</dbReference>
<dbReference type="PANTHER" id="PTHR44329">
    <property type="entry name" value="SERINE/THREONINE-PROTEIN KINASE TNNI3K-RELATED"/>
    <property type="match status" value="1"/>
</dbReference>
<evidence type="ECO:0000313" key="13">
    <source>
        <dbReference type="EMBL" id="SZX77011.1"/>
    </source>
</evidence>
<evidence type="ECO:0000313" key="14">
    <source>
        <dbReference type="Proteomes" id="UP000256970"/>
    </source>
</evidence>
<dbReference type="FunFam" id="3.30.200.20:FF:000060">
    <property type="entry name" value="Serine/threonine-protein kinase isoform 1"/>
    <property type="match status" value="1"/>
</dbReference>
<dbReference type="PROSITE" id="PS00107">
    <property type="entry name" value="PROTEIN_KINASE_ATP"/>
    <property type="match status" value="1"/>
</dbReference>
<feature type="region of interest" description="Disordered" evidence="11">
    <location>
        <begin position="443"/>
        <end position="482"/>
    </location>
</feature>
<evidence type="ECO:0000256" key="6">
    <source>
        <dbReference type="ARBA" id="ARBA00022777"/>
    </source>
</evidence>
<feature type="compositionally biased region" description="Low complexity" evidence="11">
    <location>
        <begin position="510"/>
        <end position="530"/>
    </location>
</feature>
<evidence type="ECO:0000259" key="12">
    <source>
        <dbReference type="PROSITE" id="PS50011"/>
    </source>
</evidence>
<comment type="catalytic activity">
    <reaction evidence="8">
        <text>L-threonyl-[protein] + ATP = O-phospho-L-threonyl-[protein] + ADP + H(+)</text>
        <dbReference type="Rhea" id="RHEA:46608"/>
        <dbReference type="Rhea" id="RHEA-COMP:11060"/>
        <dbReference type="Rhea" id="RHEA-COMP:11605"/>
        <dbReference type="ChEBI" id="CHEBI:15378"/>
        <dbReference type="ChEBI" id="CHEBI:30013"/>
        <dbReference type="ChEBI" id="CHEBI:30616"/>
        <dbReference type="ChEBI" id="CHEBI:61977"/>
        <dbReference type="ChEBI" id="CHEBI:456216"/>
        <dbReference type="EC" id="2.7.11.1"/>
    </reaction>
</comment>
<dbReference type="InterPro" id="IPR055164">
    <property type="entry name" value="EDR1/CTR1/ARMC3-like_pept-like"/>
</dbReference>
<dbReference type="AlphaFoldDB" id="A0A383WHV6"/>
<feature type="compositionally biased region" description="Acidic residues" evidence="11">
    <location>
        <begin position="33"/>
        <end position="47"/>
    </location>
</feature>
<accession>A0A383WHV6</accession>
<keyword evidence="4" id="KW-0808">Transferase</keyword>
<keyword evidence="3" id="KW-0723">Serine/threonine-protein kinase</keyword>
<protein>
    <recommendedName>
        <fullName evidence="2">non-specific serine/threonine protein kinase</fullName>
        <ecNumber evidence="2">2.7.11.1</ecNumber>
    </recommendedName>
</protein>
<evidence type="ECO:0000256" key="8">
    <source>
        <dbReference type="ARBA" id="ARBA00047899"/>
    </source>
</evidence>
<dbReference type="SUPFAM" id="SSF56112">
    <property type="entry name" value="Protein kinase-like (PK-like)"/>
    <property type="match status" value="1"/>
</dbReference>
<organism evidence="13 14">
    <name type="scientific">Tetradesmus obliquus</name>
    <name type="common">Green alga</name>
    <name type="synonym">Acutodesmus obliquus</name>
    <dbReference type="NCBI Taxonomy" id="3088"/>
    <lineage>
        <taxon>Eukaryota</taxon>
        <taxon>Viridiplantae</taxon>
        <taxon>Chlorophyta</taxon>
        <taxon>core chlorophytes</taxon>
        <taxon>Chlorophyceae</taxon>
        <taxon>CS clade</taxon>
        <taxon>Sphaeropleales</taxon>
        <taxon>Scenedesmaceae</taxon>
        <taxon>Tetradesmus</taxon>
    </lineage>
</organism>
<comment type="similarity">
    <text evidence="1">Belongs to the protein kinase superfamily. TKL Ser/Thr protein kinase family. RAF subfamily.</text>
</comment>